<dbReference type="InterPro" id="IPR016130">
    <property type="entry name" value="Tyr_Pase_AS"/>
</dbReference>
<feature type="chain" id="PRO_5047263871" evidence="1">
    <location>
        <begin position="23"/>
        <end position="318"/>
    </location>
</feature>
<gene>
    <name evidence="3" type="ORF">ACFORL_11100</name>
</gene>
<accession>A0ABV8CHU0</accession>
<dbReference type="SMART" id="SM01301">
    <property type="entry name" value="PTPlike_phytase"/>
    <property type="match status" value="1"/>
</dbReference>
<evidence type="ECO:0000256" key="1">
    <source>
        <dbReference type="SAM" id="SignalP"/>
    </source>
</evidence>
<feature type="signal peptide" evidence="1">
    <location>
        <begin position="1"/>
        <end position="22"/>
    </location>
</feature>
<comment type="caution">
    <text evidence="3">The sequence shown here is derived from an EMBL/GenBank/DDBJ whole genome shotgun (WGS) entry which is preliminary data.</text>
</comment>
<dbReference type="EMBL" id="JBHSAB010000026">
    <property type="protein sequence ID" value="MFC3909616.1"/>
    <property type="molecule type" value="Genomic_DNA"/>
</dbReference>
<feature type="domain" description="Tyrosine specific protein phosphatases" evidence="2">
    <location>
        <begin position="210"/>
        <end position="258"/>
    </location>
</feature>
<dbReference type="RefSeq" id="WP_382344002.1">
    <property type="nucleotide sequence ID" value="NZ_JBHSAB010000026.1"/>
</dbReference>
<reference evidence="4" key="1">
    <citation type="journal article" date="2019" name="Int. J. Syst. Evol. Microbiol.">
        <title>The Global Catalogue of Microorganisms (GCM) 10K type strain sequencing project: providing services to taxonomists for standard genome sequencing and annotation.</title>
        <authorList>
            <consortium name="The Broad Institute Genomics Platform"/>
            <consortium name="The Broad Institute Genome Sequencing Center for Infectious Disease"/>
            <person name="Wu L."/>
            <person name="Ma J."/>
        </authorList>
    </citation>
    <scope>NUCLEOTIDE SEQUENCE [LARGE SCALE GENOMIC DNA]</scope>
    <source>
        <strain evidence="4">CCUG 59858</strain>
    </source>
</reference>
<dbReference type="Gene3D" id="3.30.70.1690">
    <property type="match status" value="1"/>
</dbReference>
<sequence>MKSSERLILFLLTLLCSQLLFAESTYCDATRERPCLVQDTDYSNSTVRDLRSSLMIADYYSGNKAGLEQFRASASSQPSEPGWLVVADFIYQQTGNGTQKVTVIDLRQENHGYLNGNAITLTDTHDWINADKSKEMALMYEQEWLNTLAVETFISNILNVEQFKMGEYAAGQTLKVQAVNNEKDVVTKLGFNYHRLAVTDHRSPDRREVDAFIGLVDNLPPDGWLHIHCRGGKGRTTTFMVLYDMLKNADKVSLDEILARQAAIPPHYNLTDINKTDPELVPYYYDRLLFLEQFYHFAQSRLEGNHQTWSQWLELRKS</sequence>
<dbReference type="SUPFAM" id="SSF52799">
    <property type="entry name" value="(Phosphotyrosine protein) phosphatases II"/>
    <property type="match status" value="1"/>
</dbReference>
<evidence type="ECO:0000313" key="3">
    <source>
        <dbReference type="EMBL" id="MFC3909616.1"/>
    </source>
</evidence>
<keyword evidence="4" id="KW-1185">Reference proteome</keyword>
<evidence type="ECO:0000259" key="2">
    <source>
        <dbReference type="PROSITE" id="PS50056"/>
    </source>
</evidence>
<dbReference type="Proteomes" id="UP001595758">
    <property type="component" value="Unassembled WGS sequence"/>
</dbReference>
<dbReference type="Gene3D" id="3.90.190.10">
    <property type="entry name" value="Protein tyrosine phosphatase superfamily"/>
    <property type="match status" value="1"/>
</dbReference>
<dbReference type="PROSITE" id="PS00383">
    <property type="entry name" value="TYR_PHOSPHATASE_1"/>
    <property type="match status" value="1"/>
</dbReference>
<dbReference type="Pfam" id="PF14566">
    <property type="entry name" value="PTPlike_phytase"/>
    <property type="match status" value="1"/>
</dbReference>
<organism evidence="3 4">
    <name type="scientific">Legionella dresdenensis</name>
    <dbReference type="NCBI Taxonomy" id="450200"/>
    <lineage>
        <taxon>Bacteria</taxon>
        <taxon>Pseudomonadati</taxon>
        <taxon>Pseudomonadota</taxon>
        <taxon>Gammaproteobacteria</taxon>
        <taxon>Legionellales</taxon>
        <taxon>Legionellaceae</taxon>
        <taxon>Legionella</taxon>
    </lineage>
</organism>
<proteinExistence type="predicted"/>
<protein>
    <submittedName>
        <fullName evidence="3">Tyrosine protein phosphatase</fullName>
    </submittedName>
</protein>
<dbReference type="InterPro" id="IPR029021">
    <property type="entry name" value="Prot-tyrosine_phosphatase-like"/>
</dbReference>
<name>A0ABV8CHU0_9GAMM</name>
<evidence type="ECO:0000313" key="4">
    <source>
        <dbReference type="Proteomes" id="UP001595758"/>
    </source>
</evidence>
<keyword evidence="1" id="KW-0732">Signal</keyword>
<dbReference type="PROSITE" id="PS50056">
    <property type="entry name" value="TYR_PHOSPHATASE_2"/>
    <property type="match status" value="1"/>
</dbReference>
<dbReference type="InterPro" id="IPR000387">
    <property type="entry name" value="Tyr_Pase_dom"/>
</dbReference>